<protein>
    <submittedName>
        <fullName evidence="2">Uncharacterized protein</fullName>
    </submittedName>
</protein>
<evidence type="ECO:0000313" key="2">
    <source>
        <dbReference type="EMBL" id="MEE2051081.1"/>
    </source>
</evidence>
<name>A0ABU7KP99_9ACTN</name>
<evidence type="ECO:0000256" key="1">
    <source>
        <dbReference type="SAM" id="SignalP"/>
    </source>
</evidence>
<accession>A0ABU7KP99</accession>
<feature type="chain" id="PRO_5045176453" evidence="1">
    <location>
        <begin position="26"/>
        <end position="41"/>
    </location>
</feature>
<organism evidence="2 3">
    <name type="scientific">Nocardiopsis tropica</name>
    <dbReference type="NCBI Taxonomy" id="109330"/>
    <lineage>
        <taxon>Bacteria</taxon>
        <taxon>Bacillati</taxon>
        <taxon>Actinomycetota</taxon>
        <taxon>Actinomycetes</taxon>
        <taxon>Streptosporangiales</taxon>
        <taxon>Nocardiopsidaceae</taxon>
        <taxon>Nocardiopsis</taxon>
    </lineage>
</organism>
<reference evidence="2 3" key="1">
    <citation type="submission" date="2023-07" db="EMBL/GenBank/DDBJ databases">
        <authorList>
            <person name="Girao M."/>
            <person name="Carvalho M.F."/>
        </authorList>
    </citation>
    <scope>NUCLEOTIDE SEQUENCE [LARGE SCALE GENOMIC DNA]</scope>
    <source>
        <strain evidence="2 3">66/93</strain>
    </source>
</reference>
<keyword evidence="1" id="KW-0732">Signal</keyword>
<gene>
    <name evidence="2" type="ORF">Q8A49_11315</name>
</gene>
<dbReference type="EMBL" id="JAUUCC010000024">
    <property type="protein sequence ID" value="MEE2051081.1"/>
    <property type="molecule type" value="Genomic_DNA"/>
</dbReference>
<proteinExistence type="predicted"/>
<dbReference type="Proteomes" id="UP001348641">
    <property type="component" value="Unassembled WGS sequence"/>
</dbReference>
<comment type="caution">
    <text evidence="2">The sequence shown here is derived from an EMBL/GenBank/DDBJ whole genome shotgun (WGS) entry which is preliminary data.</text>
</comment>
<dbReference type="RefSeq" id="WP_267945115.1">
    <property type="nucleotide sequence ID" value="NZ_BAAAJA010000011.1"/>
</dbReference>
<evidence type="ECO:0000313" key="3">
    <source>
        <dbReference type="Proteomes" id="UP001348641"/>
    </source>
</evidence>
<sequence length="41" mass="4048">MIRRLIATAALAAATALVLGAPAHADDHHASGVVAGDHFAS</sequence>
<feature type="signal peptide" evidence="1">
    <location>
        <begin position="1"/>
        <end position="25"/>
    </location>
</feature>